<comment type="similarity">
    <text evidence="1 5">Belongs to the universal ribosomal protein uL29 family.</text>
</comment>
<dbReference type="GO" id="GO:0005840">
    <property type="term" value="C:ribosome"/>
    <property type="evidence" value="ECO:0007669"/>
    <property type="project" value="UniProtKB-KW"/>
</dbReference>
<dbReference type="InterPro" id="IPR036049">
    <property type="entry name" value="Ribosomal_uL29_sf"/>
</dbReference>
<keyword evidence="3 5" id="KW-0687">Ribonucleoprotein</keyword>
<accession>A0A383U071</accession>
<evidence type="ECO:0000256" key="4">
    <source>
        <dbReference type="ARBA" id="ARBA00035204"/>
    </source>
</evidence>
<dbReference type="CDD" id="cd00427">
    <property type="entry name" value="Ribosomal_L29_HIP"/>
    <property type="match status" value="1"/>
</dbReference>
<organism evidence="6 7">
    <name type="scientific">Candidatus Ornithobacterium hominis</name>
    <dbReference type="NCBI Taxonomy" id="2497989"/>
    <lineage>
        <taxon>Bacteria</taxon>
        <taxon>Pseudomonadati</taxon>
        <taxon>Bacteroidota</taxon>
        <taxon>Flavobacteriia</taxon>
        <taxon>Flavobacteriales</taxon>
        <taxon>Weeksellaceae</taxon>
        <taxon>Ornithobacterium</taxon>
    </lineage>
</organism>
<evidence type="ECO:0000256" key="5">
    <source>
        <dbReference type="HAMAP-Rule" id="MF_00374"/>
    </source>
</evidence>
<reference evidence="6 7" key="1">
    <citation type="submission" date="2018-09" db="EMBL/GenBank/DDBJ databases">
        <authorList>
            <consortium name="Pathogen Informatics"/>
        </authorList>
    </citation>
    <scope>NUCLEOTIDE SEQUENCE [LARGE SCALE GENOMIC DNA]</scope>
    <source>
        <strain evidence="6 7">OH-22767</strain>
    </source>
</reference>
<dbReference type="HAMAP" id="MF_00374">
    <property type="entry name" value="Ribosomal_uL29"/>
    <property type="match status" value="1"/>
</dbReference>
<sequence length="61" mass="7341">MKFTEIQNLNKEELISKKNELTDKYFRLKLNHKISQLENPLQLRTLRRDIARVNTLLSQSK</sequence>
<dbReference type="RefSeq" id="WP_119057778.1">
    <property type="nucleotide sequence ID" value="NZ_OX579588.1"/>
</dbReference>
<evidence type="ECO:0000313" key="7">
    <source>
        <dbReference type="Proteomes" id="UP000262142"/>
    </source>
</evidence>
<name>A0A383U071_9FLAO</name>
<dbReference type="InterPro" id="IPR018254">
    <property type="entry name" value="Ribosomal_uL29_CS"/>
</dbReference>
<dbReference type="PROSITE" id="PS00579">
    <property type="entry name" value="RIBOSOMAL_L29"/>
    <property type="match status" value="1"/>
</dbReference>
<dbReference type="GO" id="GO:1990904">
    <property type="term" value="C:ribonucleoprotein complex"/>
    <property type="evidence" value="ECO:0007669"/>
    <property type="project" value="UniProtKB-KW"/>
</dbReference>
<dbReference type="SUPFAM" id="SSF46561">
    <property type="entry name" value="Ribosomal protein L29 (L29p)"/>
    <property type="match status" value="1"/>
</dbReference>
<dbReference type="NCBIfam" id="TIGR00012">
    <property type="entry name" value="L29"/>
    <property type="match status" value="1"/>
</dbReference>
<dbReference type="Pfam" id="PF00831">
    <property type="entry name" value="Ribosomal_L29"/>
    <property type="match status" value="1"/>
</dbReference>
<evidence type="ECO:0000256" key="2">
    <source>
        <dbReference type="ARBA" id="ARBA00022980"/>
    </source>
</evidence>
<evidence type="ECO:0000256" key="1">
    <source>
        <dbReference type="ARBA" id="ARBA00009254"/>
    </source>
</evidence>
<dbReference type="GO" id="GO:0003735">
    <property type="term" value="F:structural constituent of ribosome"/>
    <property type="evidence" value="ECO:0007669"/>
    <property type="project" value="InterPro"/>
</dbReference>
<evidence type="ECO:0000313" key="6">
    <source>
        <dbReference type="EMBL" id="SZD72413.1"/>
    </source>
</evidence>
<dbReference type="EMBL" id="UNSC01000003">
    <property type="protein sequence ID" value="SZD72413.1"/>
    <property type="molecule type" value="Genomic_DNA"/>
</dbReference>
<dbReference type="OrthoDB" id="5296761at2"/>
<proteinExistence type="inferred from homology"/>
<gene>
    <name evidence="5" type="primary">rpmC</name>
    <name evidence="6" type="ORF">SAMEA104719789_00858</name>
</gene>
<dbReference type="AlphaFoldDB" id="A0A383U071"/>
<protein>
    <recommendedName>
        <fullName evidence="4 5">Large ribosomal subunit protein uL29</fullName>
    </recommendedName>
</protein>
<evidence type="ECO:0000256" key="3">
    <source>
        <dbReference type="ARBA" id="ARBA00023274"/>
    </source>
</evidence>
<dbReference type="GO" id="GO:0006412">
    <property type="term" value="P:translation"/>
    <property type="evidence" value="ECO:0007669"/>
    <property type="project" value="UniProtKB-UniRule"/>
</dbReference>
<dbReference type="Proteomes" id="UP000262142">
    <property type="component" value="Unassembled WGS sequence"/>
</dbReference>
<keyword evidence="2 5" id="KW-0689">Ribosomal protein</keyword>
<dbReference type="InterPro" id="IPR001854">
    <property type="entry name" value="Ribosomal_uL29"/>
</dbReference>
<dbReference type="Gene3D" id="1.10.287.310">
    <property type="match status" value="1"/>
</dbReference>
<keyword evidence="7" id="KW-1185">Reference proteome</keyword>